<dbReference type="Pfam" id="PF13640">
    <property type="entry name" value="2OG-FeII_Oxy_3"/>
    <property type="match status" value="1"/>
</dbReference>
<protein>
    <submittedName>
        <fullName evidence="8">Oxoglutarate/iron-dependent dioxygenase</fullName>
    </submittedName>
</protein>
<dbReference type="SUPFAM" id="SSF51197">
    <property type="entry name" value="Clavaminate synthase-like"/>
    <property type="match status" value="1"/>
</dbReference>
<reference evidence="9" key="1">
    <citation type="journal article" date="2006" name="Proc. Natl. Acad. Sci. U.S.A.">
        <title>Genome analysis of the smallest free-living eukaryote Ostreococcus tauri unveils many unique features.</title>
        <authorList>
            <person name="Derelle E."/>
            <person name="Ferraz C."/>
            <person name="Rombauts S."/>
            <person name="Rouze P."/>
            <person name="Worden A.Z."/>
            <person name="Robbens S."/>
            <person name="Partensky F."/>
            <person name="Degroeve S."/>
            <person name="Echeynie S."/>
            <person name="Cooke R."/>
            <person name="Saeys Y."/>
            <person name="Wuyts J."/>
            <person name="Jabbari K."/>
            <person name="Bowler C."/>
            <person name="Panaud O."/>
            <person name="Piegu B."/>
            <person name="Ball S.G."/>
            <person name="Ral J.-P."/>
            <person name="Bouget F.-Y."/>
            <person name="Piganeau G."/>
            <person name="De Baets B."/>
            <person name="Picard A."/>
            <person name="Delseny M."/>
            <person name="Demaille J."/>
            <person name="Van de Peer Y."/>
            <person name="Moreau H."/>
        </authorList>
    </citation>
    <scope>NUCLEOTIDE SEQUENCE [LARGE SCALE GENOMIC DNA]</scope>
    <source>
        <strain evidence="9">OTTH 0595 / CCAP 157/2 / RCC745</strain>
    </source>
</reference>
<comment type="cofactor">
    <cofactor evidence="1">
        <name>L-ascorbate</name>
        <dbReference type="ChEBI" id="CHEBI:38290"/>
    </cofactor>
</comment>
<sequence>MRWMTRWKIISTLASPRRSIAIDPSSTTVGTSSASARERSCWSSRARWSSTTTSASTDIDDDADGTTESGQVRALMHYCTSLRDVLSRFVDAEALASSRAVVVERCREMRRTLPVTYKSGTPFMSSGALFTAFAFELERARSAEHLAEIQNVVTACAEGGLVPYHSARESYGRVRDALRNHGDDDARRALEYFSGKRVEAPVDFATAEDVTPWTLTRNTPSLDAKIVAAAMEVQRTGFAVVDGVLGEQTSDTVRRALDEFVDQSPAFIKGELDRTERHVIGDEAVDKMRDDWICWLSGDEDDPMVGAFCQFLRVTLLNPLHLALGTPLAPVDSYVSNAMLSVYEPGARGFVSHVDNCGPDLGDARALSAVYYPSSSGEDEGGALKLFPDHPTRCVTVTPTADRLVLFASARVPHCVTSRSSDAKRRVAASFWYVGDPNAIGPQ</sequence>
<dbReference type="PROSITE" id="PS51471">
    <property type="entry name" value="FE2OG_OXY"/>
    <property type="match status" value="1"/>
</dbReference>
<keyword evidence="9" id="KW-1185">Reference proteome</keyword>
<gene>
    <name evidence="8" type="ORF">OT_ostta10g03480</name>
</gene>
<dbReference type="RefSeq" id="XP_003081794.2">
    <property type="nucleotide sequence ID" value="XM_003081746.2"/>
</dbReference>
<evidence type="ECO:0000313" key="8">
    <source>
        <dbReference type="EMBL" id="CEF99499.1"/>
    </source>
</evidence>
<reference evidence="8 9" key="2">
    <citation type="journal article" date="2014" name="BMC Genomics">
        <title>An improved genome of the model marine alga Ostreococcus tauri unfolds by assessing Illumina de novo assemblies.</title>
        <authorList>
            <person name="Blanc-Mathieu R."/>
            <person name="Verhelst B."/>
            <person name="Derelle E."/>
            <person name="Rombauts S."/>
            <person name="Bouget F.Y."/>
            <person name="Carre I."/>
            <person name="Chateau A."/>
            <person name="Eyre-Walker A."/>
            <person name="Grimsley N."/>
            <person name="Moreau H."/>
            <person name="Piegu B."/>
            <person name="Rivals E."/>
            <person name="Schackwitz W."/>
            <person name="Van de Peer Y."/>
            <person name="Piganeau G."/>
        </authorList>
    </citation>
    <scope>NUCLEOTIDE SEQUENCE [LARGE SCALE GENOMIC DNA]</scope>
    <source>
        <strain evidence="9">OTTH 0595 / CCAP 157/2 / RCC745</strain>
    </source>
</reference>
<proteinExistence type="predicted"/>
<dbReference type="PANTHER" id="PTHR12907:SF26">
    <property type="entry name" value="HIF PROLYL HYDROXYLASE, ISOFORM C"/>
    <property type="match status" value="1"/>
</dbReference>
<dbReference type="GO" id="GO:0031543">
    <property type="term" value="F:peptidyl-proline dioxygenase activity"/>
    <property type="evidence" value="ECO:0007669"/>
    <property type="project" value="TreeGrafter"/>
</dbReference>
<dbReference type="PANTHER" id="PTHR12907">
    <property type="entry name" value="EGL NINE HOMOLOG-RELATED"/>
    <property type="match status" value="1"/>
</dbReference>
<dbReference type="InterPro" id="IPR044862">
    <property type="entry name" value="Pro_4_hyd_alph_FE2OG_OXY"/>
</dbReference>
<organism evidence="8 9">
    <name type="scientific">Ostreococcus tauri</name>
    <name type="common">Marine green alga</name>
    <dbReference type="NCBI Taxonomy" id="70448"/>
    <lineage>
        <taxon>Eukaryota</taxon>
        <taxon>Viridiplantae</taxon>
        <taxon>Chlorophyta</taxon>
        <taxon>Mamiellophyceae</taxon>
        <taxon>Mamiellales</taxon>
        <taxon>Bathycoccaceae</taxon>
        <taxon>Ostreococcus</taxon>
    </lineage>
</organism>
<dbReference type="EMBL" id="CAID01000010">
    <property type="protein sequence ID" value="CEF99499.1"/>
    <property type="molecule type" value="Genomic_DNA"/>
</dbReference>
<keyword evidence="5" id="KW-0560">Oxidoreductase</keyword>
<keyword evidence="4 8" id="KW-0223">Dioxygenase</keyword>
<dbReference type="Gene3D" id="2.60.120.620">
    <property type="entry name" value="q2cbj1_9rhob like domain"/>
    <property type="match status" value="1"/>
</dbReference>
<dbReference type="InterPro" id="IPR051559">
    <property type="entry name" value="HIF_prolyl_hydroxylases"/>
</dbReference>
<dbReference type="KEGG" id="ota:OT_ostta10g03480"/>
<evidence type="ECO:0000259" key="7">
    <source>
        <dbReference type="PROSITE" id="PS51471"/>
    </source>
</evidence>
<evidence type="ECO:0000256" key="5">
    <source>
        <dbReference type="ARBA" id="ARBA00023002"/>
    </source>
</evidence>
<keyword evidence="2" id="KW-0479">Metal-binding</keyword>
<dbReference type="GO" id="GO:0008198">
    <property type="term" value="F:ferrous iron binding"/>
    <property type="evidence" value="ECO:0007669"/>
    <property type="project" value="TreeGrafter"/>
</dbReference>
<dbReference type="GO" id="GO:0031418">
    <property type="term" value="F:L-ascorbic acid binding"/>
    <property type="evidence" value="ECO:0007669"/>
    <property type="project" value="UniProtKB-KW"/>
</dbReference>
<name>A0A090MBN9_OSTTA</name>
<dbReference type="SMART" id="SM00702">
    <property type="entry name" value="P4Hc"/>
    <property type="match status" value="1"/>
</dbReference>
<dbReference type="InParanoid" id="A0A090MBN9"/>
<dbReference type="OrthoDB" id="498478at2759"/>
<evidence type="ECO:0000256" key="3">
    <source>
        <dbReference type="ARBA" id="ARBA00022896"/>
    </source>
</evidence>
<dbReference type="InterPro" id="IPR006620">
    <property type="entry name" value="Pro_4_hyd_alph"/>
</dbReference>
<accession>A0A090MBN9</accession>
<dbReference type="AlphaFoldDB" id="A0A090MBN9"/>
<feature type="domain" description="Fe2OG dioxygenase" evidence="7">
    <location>
        <begin position="330"/>
        <end position="435"/>
    </location>
</feature>
<dbReference type="GeneID" id="9832127"/>
<dbReference type="GO" id="GO:0071456">
    <property type="term" value="P:cellular response to hypoxia"/>
    <property type="evidence" value="ECO:0007669"/>
    <property type="project" value="TreeGrafter"/>
</dbReference>
<keyword evidence="3" id="KW-0847">Vitamin C</keyword>
<evidence type="ECO:0000256" key="2">
    <source>
        <dbReference type="ARBA" id="ARBA00022723"/>
    </source>
</evidence>
<dbReference type="Proteomes" id="UP000009170">
    <property type="component" value="Unassembled WGS sequence"/>
</dbReference>
<evidence type="ECO:0000256" key="6">
    <source>
        <dbReference type="ARBA" id="ARBA00023004"/>
    </source>
</evidence>
<evidence type="ECO:0000256" key="4">
    <source>
        <dbReference type="ARBA" id="ARBA00022964"/>
    </source>
</evidence>
<evidence type="ECO:0000256" key="1">
    <source>
        <dbReference type="ARBA" id="ARBA00001961"/>
    </source>
</evidence>
<evidence type="ECO:0000313" key="9">
    <source>
        <dbReference type="Proteomes" id="UP000009170"/>
    </source>
</evidence>
<comment type="caution">
    <text evidence="8">The sequence shown here is derived from an EMBL/GenBank/DDBJ whole genome shotgun (WGS) entry which is preliminary data.</text>
</comment>
<keyword evidence="6" id="KW-0408">Iron</keyword>
<dbReference type="InterPro" id="IPR005123">
    <property type="entry name" value="Oxoglu/Fe-dep_dioxygenase_dom"/>
</dbReference>